<dbReference type="InterPro" id="IPR022210">
    <property type="entry name" value="TF_GCR1-like"/>
</dbReference>
<dbReference type="GO" id="GO:0000981">
    <property type="term" value="F:DNA-binding transcription factor activity, RNA polymerase II-specific"/>
    <property type="evidence" value="ECO:0007669"/>
    <property type="project" value="TreeGrafter"/>
</dbReference>
<accession>A0A642UC48</accession>
<dbReference type="GO" id="GO:0000978">
    <property type="term" value="F:RNA polymerase II cis-regulatory region sequence-specific DNA binding"/>
    <property type="evidence" value="ECO:0007669"/>
    <property type="project" value="TreeGrafter"/>
</dbReference>
<dbReference type="PANTHER" id="PTHR37784">
    <property type="entry name" value="PROTEIN MSN1"/>
    <property type="match status" value="1"/>
</dbReference>
<feature type="domain" description="Transcription activator GCR1-like" evidence="2">
    <location>
        <begin position="424"/>
        <end position="498"/>
    </location>
</feature>
<dbReference type="Pfam" id="PF16787">
    <property type="entry name" value="NDC10_II"/>
    <property type="match status" value="1"/>
</dbReference>
<gene>
    <name evidence="4" type="ORF">TRICI_006857</name>
</gene>
<dbReference type="Pfam" id="PF12550">
    <property type="entry name" value="GCR1_C"/>
    <property type="match status" value="1"/>
</dbReference>
<dbReference type="InterPro" id="IPR031872">
    <property type="entry name" value="NDC10_II"/>
</dbReference>
<proteinExistence type="predicted"/>
<evidence type="ECO:0000313" key="5">
    <source>
        <dbReference type="Proteomes" id="UP000761534"/>
    </source>
</evidence>
<dbReference type="OrthoDB" id="428577at2759"/>
<dbReference type="AlphaFoldDB" id="A0A642UC48"/>
<name>A0A642UC48_9ASCO</name>
<evidence type="ECO:0000259" key="3">
    <source>
        <dbReference type="Pfam" id="PF16787"/>
    </source>
</evidence>
<dbReference type="PANTHER" id="PTHR37784:SF4">
    <property type="entry name" value="TRANSCRIPTION FACTOR-LIKE PROTEIN EUC1"/>
    <property type="match status" value="1"/>
</dbReference>
<organism evidence="4 5">
    <name type="scientific">Trichomonascus ciferrii</name>
    <dbReference type="NCBI Taxonomy" id="44093"/>
    <lineage>
        <taxon>Eukaryota</taxon>
        <taxon>Fungi</taxon>
        <taxon>Dikarya</taxon>
        <taxon>Ascomycota</taxon>
        <taxon>Saccharomycotina</taxon>
        <taxon>Dipodascomycetes</taxon>
        <taxon>Dipodascales</taxon>
        <taxon>Trichomonascaceae</taxon>
        <taxon>Trichomonascus</taxon>
        <taxon>Trichomonascus ciferrii complex</taxon>
    </lineage>
</organism>
<reference evidence="4" key="1">
    <citation type="journal article" date="2019" name="G3 (Bethesda)">
        <title>Genome Assemblies of Two Rare Opportunistic Yeast Pathogens: Diutina rugosa (syn. Candida rugosa) and Trichomonascus ciferrii (syn. Candida ciferrii).</title>
        <authorList>
            <person name="Mixao V."/>
            <person name="Saus E."/>
            <person name="Hansen A.P."/>
            <person name="Lass-Florl C."/>
            <person name="Gabaldon T."/>
        </authorList>
    </citation>
    <scope>NUCLEOTIDE SEQUENCE</scope>
    <source>
        <strain evidence="4">CBS 4856</strain>
    </source>
</reference>
<comment type="caution">
    <text evidence="4">The sequence shown here is derived from an EMBL/GenBank/DDBJ whole genome shotgun (WGS) entry which is preliminary data.</text>
</comment>
<feature type="region of interest" description="Disordered" evidence="1">
    <location>
        <begin position="400"/>
        <end position="421"/>
    </location>
</feature>
<dbReference type="InterPro" id="IPR038279">
    <property type="entry name" value="Ndc10_dom2_sf"/>
</dbReference>
<dbReference type="GO" id="GO:0060963">
    <property type="term" value="P:positive regulation of ribosomal protein gene transcription by RNA polymerase II"/>
    <property type="evidence" value="ECO:0007669"/>
    <property type="project" value="TreeGrafter"/>
</dbReference>
<dbReference type="Proteomes" id="UP000761534">
    <property type="component" value="Unassembled WGS sequence"/>
</dbReference>
<feature type="domain" description="Ndc10" evidence="3">
    <location>
        <begin position="4"/>
        <end position="269"/>
    </location>
</feature>
<dbReference type="VEuPathDB" id="FungiDB:TRICI_006857"/>
<evidence type="ECO:0000256" key="1">
    <source>
        <dbReference type="SAM" id="MobiDB-lite"/>
    </source>
</evidence>
<evidence type="ECO:0008006" key="6">
    <source>
        <dbReference type="Google" id="ProtNLM"/>
    </source>
</evidence>
<keyword evidence="5" id="KW-1185">Reference proteome</keyword>
<evidence type="ECO:0000259" key="2">
    <source>
        <dbReference type="Pfam" id="PF12550"/>
    </source>
</evidence>
<dbReference type="EMBL" id="SWFS01000576">
    <property type="protein sequence ID" value="KAA8896577.1"/>
    <property type="molecule type" value="Genomic_DNA"/>
</dbReference>
<dbReference type="InterPro" id="IPR052146">
    <property type="entry name" value="HOT1"/>
</dbReference>
<evidence type="ECO:0000313" key="4">
    <source>
        <dbReference type="EMBL" id="KAA8896577.1"/>
    </source>
</evidence>
<protein>
    <recommendedName>
        <fullName evidence="6">Transcription activator GCR1-like domain-containing protein</fullName>
    </recommendedName>
</protein>
<dbReference type="Gene3D" id="1.10.443.20">
    <property type="entry name" value="Centromere DNA-binding protein complex CBF3 subunit, domain 2"/>
    <property type="match status" value="1"/>
</dbReference>
<sequence length="534" mass="61105">MTKEGFPDFSSKEKWYRTTLLVPYLKKAKVDQRTRKLVLGGLPSSLTEGITGITQNRWTGRLSKKYKVSSGKKNHNTSSGAWAGGQAGTSVNDIGGQGHWKLSALNKNCIYDIPHQMLRAQAGFRPDIGTYHIPRADVDPPKDLLDQVFPGVEAMLSEFLLRQWRGKNVGTLRDSQHLVDDLLNAETTNGLHPEDVARVRSAIISEKYKCLRNNAGTIPNRPDTDGCAVGFLKLLLHLRRVLLQDMAILCEKYPDDPLLMHPIFKSESFMTFAVKVRKVHYEPFEQAPISARMAAVMPDVSREFDGLKKSMGAIVQRVNEYRNNQEDTKNELQTMLQDGLSMTRQSMTESFFGLSRQFEKNMQDAINNGLKQLKDQITAEVRRDLMHGLLNGDVIELKRKADGQNGSSSGKKARKVDDEPQEYFKMQRNNDNIFDLWDEWKNRQPCVEYMEQKYGSKWRKNTADTRFYTRRKVIIDAIEDVMRIENKTAEEVLRKADEFQKSLPKPTLHRLAVSISQRKTQSQGLYHPFIHQNL</sequence>